<evidence type="ECO:0000256" key="1">
    <source>
        <dbReference type="SAM" id="Phobius"/>
    </source>
</evidence>
<gene>
    <name evidence="2" type="ORF">J2851_002083</name>
</gene>
<proteinExistence type="predicted"/>
<evidence type="ECO:0000313" key="2">
    <source>
        <dbReference type="EMBL" id="MBP2292313.1"/>
    </source>
</evidence>
<protein>
    <recommendedName>
        <fullName evidence="4">Yip1 domain-containing protein</fullName>
    </recommendedName>
</protein>
<feature type="transmembrane region" description="Helical" evidence="1">
    <location>
        <begin position="139"/>
        <end position="156"/>
    </location>
</feature>
<accession>A0ABS4SJR3</accession>
<feature type="transmembrane region" description="Helical" evidence="1">
    <location>
        <begin position="71"/>
        <end position="93"/>
    </location>
</feature>
<feature type="transmembrane region" description="Helical" evidence="1">
    <location>
        <begin position="113"/>
        <end position="132"/>
    </location>
</feature>
<feature type="transmembrane region" description="Helical" evidence="1">
    <location>
        <begin position="162"/>
        <end position="185"/>
    </location>
</feature>
<comment type="caution">
    <text evidence="2">The sequence shown here is derived from an EMBL/GenBank/DDBJ whole genome shotgun (WGS) entry which is preliminary data.</text>
</comment>
<dbReference type="RefSeq" id="WP_209766187.1">
    <property type="nucleotide sequence ID" value="NZ_JAGINP010000006.1"/>
</dbReference>
<keyword evidence="1" id="KW-0472">Membrane</keyword>
<keyword evidence="3" id="KW-1185">Reference proteome</keyword>
<reference evidence="2 3" key="1">
    <citation type="submission" date="2021-03" db="EMBL/GenBank/DDBJ databases">
        <title>Genomic Encyclopedia of Type Strains, Phase III (KMG-III): the genomes of soil and plant-associated and newly described type strains.</title>
        <authorList>
            <person name="Whitman W."/>
        </authorList>
    </citation>
    <scope>NUCLEOTIDE SEQUENCE [LARGE SCALE GENOMIC DNA]</scope>
    <source>
        <strain evidence="2 3">IMMIB AFH-6</strain>
    </source>
</reference>
<dbReference type="EMBL" id="JAGINP010000006">
    <property type="protein sequence ID" value="MBP2292313.1"/>
    <property type="molecule type" value="Genomic_DNA"/>
</dbReference>
<evidence type="ECO:0008006" key="4">
    <source>
        <dbReference type="Google" id="ProtNLM"/>
    </source>
</evidence>
<feature type="transmembrane region" description="Helical" evidence="1">
    <location>
        <begin position="40"/>
        <end position="59"/>
    </location>
</feature>
<keyword evidence="1" id="KW-0812">Transmembrane</keyword>
<sequence>MPLNARDVAYSVFGAYRLARFDPTGLQYLDRTPQGAWQSFYAAVIVLPAWALLLTIRLWDQVQDTPLVQVVAVEAIAYVISWTAFPVLMHSVAGMLDRSSRYVDFVCAYNWSSVVQMAVYLPVVVLAATGLLPPALSESLVFAVMLAMLTYQWFVMRTALDVTGVAAAALVLVDLFLSAIITDIADGLL</sequence>
<evidence type="ECO:0000313" key="3">
    <source>
        <dbReference type="Proteomes" id="UP000781958"/>
    </source>
</evidence>
<keyword evidence="1" id="KW-1133">Transmembrane helix</keyword>
<name>A0ABS4SJR3_9PROT</name>
<dbReference type="Proteomes" id="UP000781958">
    <property type="component" value="Unassembled WGS sequence"/>
</dbReference>
<organism evidence="2 3">
    <name type="scientific">Azospirillum rugosum</name>
    <dbReference type="NCBI Taxonomy" id="416170"/>
    <lineage>
        <taxon>Bacteria</taxon>
        <taxon>Pseudomonadati</taxon>
        <taxon>Pseudomonadota</taxon>
        <taxon>Alphaproteobacteria</taxon>
        <taxon>Rhodospirillales</taxon>
        <taxon>Azospirillaceae</taxon>
        <taxon>Azospirillum</taxon>
    </lineage>
</organism>